<dbReference type="EMBL" id="CP019698">
    <property type="protein sequence ID" value="AQS59840.1"/>
    <property type="molecule type" value="Genomic_DNA"/>
</dbReference>
<organism evidence="1 2">
    <name type="scientific">Desulforamulus ferrireducens</name>
    <dbReference type="NCBI Taxonomy" id="1833852"/>
    <lineage>
        <taxon>Bacteria</taxon>
        <taxon>Bacillati</taxon>
        <taxon>Bacillota</taxon>
        <taxon>Clostridia</taxon>
        <taxon>Eubacteriales</taxon>
        <taxon>Peptococcaceae</taxon>
        <taxon>Desulforamulus</taxon>
    </lineage>
</organism>
<sequence length="97" mass="11294">MIPQLKELLNNIVIDIEMGDTPAAMRKIARFSVLFDQFLKKNKDCFFLQEIQNLNNCMGQMLEYIEQGNLASLKEVITSSFLGYLNNWDFNNKKNIN</sequence>
<reference evidence="1 2" key="1">
    <citation type="journal article" date="2016" name="Int. J. Syst. Evol. Microbiol.">
        <title>Desulfotomaculum ferrireducens sp. nov., a moderately thermophilic sulfate-reducing and dissimilatory Fe(III)-reducing bacterium isolated from compost.</title>
        <authorList>
            <person name="Yang G."/>
            <person name="Guo J."/>
            <person name="Zhuang L."/>
            <person name="Yuan Y."/>
            <person name="Zhou S."/>
        </authorList>
    </citation>
    <scope>NUCLEOTIDE SEQUENCE [LARGE SCALE GENOMIC DNA]</scope>
    <source>
        <strain evidence="1 2">GSS09</strain>
    </source>
</reference>
<dbReference type="Proteomes" id="UP000189464">
    <property type="component" value="Chromosome"/>
</dbReference>
<proteinExistence type="predicted"/>
<protein>
    <submittedName>
        <fullName evidence="1">Uncharacterized protein</fullName>
    </submittedName>
</protein>
<name>A0A1S6IYK9_9FIRM</name>
<dbReference type="STRING" id="1833852.B0537_12555"/>
<evidence type="ECO:0000313" key="1">
    <source>
        <dbReference type="EMBL" id="AQS59840.1"/>
    </source>
</evidence>
<dbReference type="KEGG" id="dfg:B0537_12555"/>
<dbReference type="OrthoDB" id="1809132at2"/>
<accession>A0A1S6IYK9</accession>
<gene>
    <name evidence="1" type="ORF">B0537_12555</name>
</gene>
<dbReference type="RefSeq" id="WP_077714883.1">
    <property type="nucleotide sequence ID" value="NZ_CP019698.1"/>
</dbReference>
<dbReference type="AlphaFoldDB" id="A0A1S6IYK9"/>
<keyword evidence="2" id="KW-1185">Reference proteome</keyword>
<evidence type="ECO:0000313" key="2">
    <source>
        <dbReference type="Proteomes" id="UP000189464"/>
    </source>
</evidence>